<reference evidence="12 13" key="1">
    <citation type="submission" date="2019-03" db="EMBL/GenBank/DDBJ databases">
        <title>Genomic Encyclopedia of Type Strains, Phase IV (KMG-IV): sequencing the most valuable type-strain genomes for metagenomic binning, comparative biology and taxonomic classification.</title>
        <authorList>
            <person name="Goeker M."/>
        </authorList>
    </citation>
    <scope>NUCLEOTIDE SEQUENCE [LARGE SCALE GENOMIC DNA]</scope>
    <source>
        <strain evidence="12 13">DSM 19610</strain>
    </source>
</reference>
<dbReference type="PANTHER" id="PTHR10815">
    <property type="entry name" value="METHYLATED-DNA--PROTEIN-CYSTEINE METHYLTRANSFERASE"/>
    <property type="match status" value="1"/>
</dbReference>
<evidence type="ECO:0000256" key="9">
    <source>
        <dbReference type="ARBA" id="ARBA00023204"/>
    </source>
</evidence>
<dbReference type="PROSITE" id="PS00374">
    <property type="entry name" value="MGMT"/>
    <property type="match status" value="1"/>
</dbReference>
<dbReference type="SMART" id="SM00342">
    <property type="entry name" value="HTH_ARAC"/>
    <property type="match status" value="1"/>
</dbReference>
<evidence type="ECO:0000256" key="3">
    <source>
        <dbReference type="ARBA" id="ARBA00011918"/>
    </source>
</evidence>
<keyword evidence="9" id="KW-0234">DNA repair</keyword>
<gene>
    <name evidence="12" type="ORF">DFR30_0391</name>
</gene>
<evidence type="ECO:0000256" key="6">
    <source>
        <dbReference type="ARBA" id="ARBA00022763"/>
    </source>
</evidence>
<accession>A0A4R1HAL4</accession>
<dbReference type="AlphaFoldDB" id="A0A4R1HAL4"/>
<comment type="catalytic activity">
    <reaction evidence="10">
        <text>a 6-O-methyl-2'-deoxyguanosine in DNA + L-cysteinyl-[protein] = S-methyl-L-cysteinyl-[protein] + a 2'-deoxyguanosine in DNA</text>
        <dbReference type="Rhea" id="RHEA:24000"/>
        <dbReference type="Rhea" id="RHEA-COMP:10131"/>
        <dbReference type="Rhea" id="RHEA-COMP:10132"/>
        <dbReference type="Rhea" id="RHEA-COMP:11367"/>
        <dbReference type="Rhea" id="RHEA-COMP:11368"/>
        <dbReference type="ChEBI" id="CHEBI:29950"/>
        <dbReference type="ChEBI" id="CHEBI:82612"/>
        <dbReference type="ChEBI" id="CHEBI:85445"/>
        <dbReference type="ChEBI" id="CHEBI:85448"/>
        <dbReference type="EC" id="2.1.1.63"/>
    </reaction>
</comment>
<evidence type="ECO:0000256" key="7">
    <source>
        <dbReference type="ARBA" id="ARBA00023015"/>
    </source>
</evidence>
<keyword evidence="5 12" id="KW-0808">Transferase</keyword>
<dbReference type="GO" id="GO:0043565">
    <property type="term" value="F:sequence-specific DNA binding"/>
    <property type="evidence" value="ECO:0007669"/>
    <property type="project" value="InterPro"/>
</dbReference>
<dbReference type="InterPro" id="IPR018060">
    <property type="entry name" value="HTH_AraC"/>
</dbReference>
<dbReference type="CDD" id="cd06445">
    <property type="entry name" value="ATase"/>
    <property type="match status" value="1"/>
</dbReference>
<evidence type="ECO:0000259" key="11">
    <source>
        <dbReference type="PROSITE" id="PS01124"/>
    </source>
</evidence>
<dbReference type="Proteomes" id="UP000295707">
    <property type="component" value="Unassembled WGS sequence"/>
</dbReference>
<comment type="caution">
    <text evidence="12">The sequence shown here is derived from an EMBL/GenBank/DDBJ whole genome shotgun (WGS) entry which is preliminary data.</text>
</comment>
<dbReference type="OrthoDB" id="9802228at2"/>
<dbReference type="GO" id="GO:0006281">
    <property type="term" value="P:DNA repair"/>
    <property type="evidence" value="ECO:0007669"/>
    <property type="project" value="UniProtKB-KW"/>
</dbReference>
<evidence type="ECO:0000256" key="4">
    <source>
        <dbReference type="ARBA" id="ARBA00022603"/>
    </source>
</evidence>
<evidence type="ECO:0000313" key="13">
    <source>
        <dbReference type="Proteomes" id="UP000295707"/>
    </source>
</evidence>
<keyword evidence="7" id="KW-0805">Transcription regulation</keyword>
<sequence>MTDYDRIADAIDFIARRVDSQPTLNEIAAHLHLSPYHFQRLFCRWAGVTPKRFLQVLTLERAKQLLSESRPLLEVTDSVGLSSGSRLYDHFVHLEAVTPGEYKTGGAGLTIEYAVHDTPFGKTFIAITPKGICNFSFLNSEQVDEHLTRLHKKWPNATVHENRQQTLAVIQAMFDKKKNHDHLTPISLHVFGTNFQISVWRALLQIAPARVASYSQVATAIGYPGSARAVGQAVGVNPVAFLIPCHRVIQKSGKLGGYHWGETRKQAIHAWESARYEPPEA</sequence>
<dbReference type="Gene3D" id="3.30.160.70">
    <property type="entry name" value="Methylated DNA-protein cysteine methyltransferase domain"/>
    <property type="match status" value="1"/>
</dbReference>
<dbReference type="RefSeq" id="WP_132971060.1">
    <property type="nucleotide sequence ID" value="NZ_SMFX01000001.1"/>
</dbReference>
<comment type="catalytic activity">
    <reaction evidence="1">
        <text>a 4-O-methyl-thymidine in DNA + L-cysteinyl-[protein] = a thymidine in DNA + S-methyl-L-cysteinyl-[protein]</text>
        <dbReference type="Rhea" id="RHEA:53428"/>
        <dbReference type="Rhea" id="RHEA-COMP:10131"/>
        <dbReference type="Rhea" id="RHEA-COMP:10132"/>
        <dbReference type="Rhea" id="RHEA-COMP:13555"/>
        <dbReference type="Rhea" id="RHEA-COMP:13556"/>
        <dbReference type="ChEBI" id="CHEBI:29950"/>
        <dbReference type="ChEBI" id="CHEBI:82612"/>
        <dbReference type="ChEBI" id="CHEBI:137386"/>
        <dbReference type="ChEBI" id="CHEBI:137387"/>
        <dbReference type="EC" id="2.1.1.63"/>
    </reaction>
</comment>
<dbReference type="InterPro" id="IPR009057">
    <property type="entry name" value="Homeodomain-like_sf"/>
</dbReference>
<protein>
    <recommendedName>
        <fullName evidence="3">methylated-DNA--[protein]-cysteine S-methyltransferase</fullName>
        <ecNumber evidence="3">2.1.1.63</ecNumber>
    </recommendedName>
</protein>
<organism evidence="12 13">
    <name type="scientific">Thiogranum longum</name>
    <dbReference type="NCBI Taxonomy" id="1537524"/>
    <lineage>
        <taxon>Bacteria</taxon>
        <taxon>Pseudomonadati</taxon>
        <taxon>Pseudomonadota</taxon>
        <taxon>Gammaproteobacteria</taxon>
        <taxon>Chromatiales</taxon>
        <taxon>Ectothiorhodospiraceae</taxon>
        <taxon>Thiogranum</taxon>
    </lineage>
</organism>
<evidence type="ECO:0000256" key="2">
    <source>
        <dbReference type="ARBA" id="ARBA00008711"/>
    </source>
</evidence>
<dbReference type="SUPFAM" id="SSF46689">
    <property type="entry name" value="Homeodomain-like"/>
    <property type="match status" value="1"/>
</dbReference>
<proteinExistence type="inferred from homology"/>
<dbReference type="Gene3D" id="1.10.10.10">
    <property type="entry name" value="Winged helix-like DNA-binding domain superfamily/Winged helix DNA-binding domain"/>
    <property type="match status" value="1"/>
</dbReference>
<keyword evidence="8" id="KW-0804">Transcription</keyword>
<dbReference type="NCBIfam" id="TIGR00589">
    <property type="entry name" value="ogt"/>
    <property type="match status" value="1"/>
</dbReference>
<feature type="domain" description="HTH araC/xylS-type" evidence="11">
    <location>
        <begin position="8"/>
        <end position="105"/>
    </location>
</feature>
<dbReference type="FunFam" id="1.10.10.10:FF:000214">
    <property type="entry name" value="Methylated-DNA--protein-cysteine methyltransferase"/>
    <property type="match status" value="1"/>
</dbReference>
<dbReference type="InterPro" id="IPR001497">
    <property type="entry name" value="MethylDNA_cys_MeTrfase_AS"/>
</dbReference>
<evidence type="ECO:0000256" key="10">
    <source>
        <dbReference type="ARBA" id="ARBA00049348"/>
    </source>
</evidence>
<name>A0A4R1HAL4_9GAMM</name>
<keyword evidence="4 12" id="KW-0489">Methyltransferase</keyword>
<dbReference type="GO" id="GO:0003908">
    <property type="term" value="F:methylated-DNA-[protein]-cysteine S-methyltransferase activity"/>
    <property type="evidence" value="ECO:0007669"/>
    <property type="project" value="UniProtKB-EC"/>
</dbReference>
<keyword evidence="13" id="KW-1185">Reference proteome</keyword>
<keyword evidence="6" id="KW-0227">DNA damage</keyword>
<dbReference type="InterPro" id="IPR036388">
    <property type="entry name" value="WH-like_DNA-bd_sf"/>
</dbReference>
<dbReference type="PANTHER" id="PTHR10815:SF13">
    <property type="entry name" value="METHYLATED-DNA--PROTEIN-CYSTEINE METHYLTRANSFERASE"/>
    <property type="match status" value="1"/>
</dbReference>
<dbReference type="GO" id="GO:0032259">
    <property type="term" value="P:methylation"/>
    <property type="evidence" value="ECO:0007669"/>
    <property type="project" value="UniProtKB-KW"/>
</dbReference>
<dbReference type="EC" id="2.1.1.63" evidence="3"/>
<dbReference type="GO" id="GO:0003700">
    <property type="term" value="F:DNA-binding transcription factor activity"/>
    <property type="evidence" value="ECO:0007669"/>
    <property type="project" value="InterPro"/>
</dbReference>
<dbReference type="Pfam" id="PF01035">
    <property type="entry name" value="DNA_binding_1"/>
    <property type="match status" value="1"/>
</dbReference>
<dbReference type="InterPro" id="IPR036631">
    <property type="entry name" value="MGMT_N_sf"/>
</dbReference>
<evidence type="ECO:0000256" key="1">
    <source>
        <dbReference type="ARBA" id="ARBA00001286"/>
    </source>
</evidence>
<dbReference type="InterPro" id="IPR014048">
    <property type="entry name" value="MethylDNA_cys_MeTrfase_DNA-bd"/>
</dbReference>
<evidence type="ECO:0000313" key="12">
    <source>
        <dbReference type="EMBL" id="TCK17170.1"/>
    </source>
</evidence>
<dbReference type="EMBL" id="SMFX01000001">
    <property type="protein sequence ID" value="TCK17170.1"/>
    <property type="molecule type" value="Genomic_DNA"/>
</dbReference>
<dbReference type="Gene3D" id="1.10.10.60">
    <property type="entry name" value="Homeodomain-like"/>
    <property type="match status" value="1"/>
</dbReference>
<evidence type="ECO:0000256" key="5">
    <source>
        <dbReference type="ARBA" id="ARBA00022679"/>
    </source>
</evidence>
<dbReference type="SUPFAM" id="SSF46767">
    <property type="entry name" value="Methylated DNA-protein cysteine methyltransferase, C-terminal domain"/>
    <property type="match status" value="1"/>
</dbReference>
<comment type="similarity">
    <text evidence="2">Belongs to the MGMT family.</text>
</comment>
<dbReference type="InterPro" id="IPR036217">
    <property type="entry name" value="MethylDNA_cys_MeTrfase_DNAb"/>
</dbReference>
<dbReference type="PROSITE" id="PS01124">
    <property type="entry name" value="HTH_ARAC_FAMILY_2"/>
    <property type="match status" value="1"/>
</dbReference>
<evidence type="ECO:0000256" key="8">
    <source>
        <dbReference type="ARBA" id="ARBA00023163"/>
    </source>
</evidence>
<dbReference type="Pfam" id="PF12833">
    <property type="entry name" value="HTH_18"/>
    <property type="match status" value="1"/>
</dbReference>
<dbReference type="SUPFAM" id="SSF53155">
    <property type="entry name" value="Methylated DNA-protein cysteine methyltransferase domain"/>
    <property type="match status" value="1"/>
</dbReference>